<dbReference type="GO" id="GO:0016757">
    <property type="term" value="F:glycosyltransferase activity"/>
    <property type="evidence" value="ECO:0007669"/>
    <property type="project" value="UniProtKB-KW"/>
</dbReference>
<dbReference type="Proteomes" id="UP001595945">
    <property type="component" value="Unassembled WGS sequence"/>
</dbReference>
<proteinExistence type="predicted"/>
<keyword evidence="2" id="KW-1185">Reference proteome</keyword>
<dbReference type="CDD" id="cd03801">
    <property type="entry name" value="GT4_PimA-like"/>
    <property type="match status" value="1"/>
</dbReference>
<evidence type="ECO:0000313" key="1">
    <source>
        <dbReference type="EMBL" id="MFC4823511.1"/>
    </source>
</evidence>
<dbReference type="RefSeq" id="WP_254267021.1">
    <property type="nucleotide sequence ID" value="NZ_CP100400.1"/>
</dbReference>
<keyword evidence="1" id="KW-0808">Transferase</keyword>
<dbReference type="SUPFAM" id="SSF53756">
    <property type="entry name" value="UDP-Glycosyltransferase/glycogen phosphorylase"/>
    <property type="match status" value="1"/>
</dbReference>
<reference evidence="1 2" key="1">
    <citation type="journal article" date="2019" name="Int. J. Syst. Evol. Microbiol.">
        <title>The Global Catalogue of Microorganisms (GCM) 10K type strain sequencing project: providing services to taxonomists for standard genome sequencing and annotation.</title>
        <authorList>
            <consortium name="The Broad Institute Genomics Platform"/>
            <consortium name="The Broad Institute Genome Sequencing Center for Infectious Disease"/>
            <person name="Wu L."/>
            <person name="Ma J."/>
        </authorList>
    </citation>
    <scope>NUCLEOTIDE SEQUENCE [LARGE SCALE GENOMIC DNA]</scope>
    <source>
        <strain evidence="1 2">XZYJ18</strain>
    </source>
</reference>
<sequence length="411" mass="44255">MATVLVLARETPYPPNAGDRVVTHGFVRGLAERGHAVHVVAYGDESDRGRAESLADHAASVRLVARAKSDLPPRLRKLRNYATGRSDVMAMFGSPSMVAAARNGIRSLAPDAVLAQHPYIGQVFRDSGVRRAADEADATLVTNAHVVEFAVHRRYRTLASDLETRAELSLETPQLRREELAVYEASDRVLVLGSEDRAELVEAGVSTPIATQHVALDPAEYEVRDRRAARDDSDAADLLFFGSYGWFPNEDAVTTFAASAWPRIRAERPDARFVVAGRDAPDSVRELAARPGVEFVGEIPDLGRAVRDAAAVVAPLRIGGGTRLKVLESMAWGAPVVATAAGFEGVDARPGAEVAVADDWTGFAARAVELLDSPERRARLGRNARRRIEQVYALDGADAELEANLGLPSGT</sequence>
<keyword evidence="1" id="KW-0328">Glycosyltransferase</keyword>
<comment type="caution">
    <text evidence="1">The sequence shown here is derived from an EMBL/GenBank/DDBJ whole genome shotgun (WGS) entry which is preliminary data.</text>
</comment>
<gene>
    <name evidence="1" type="ORF">ACFO9K_04480</name>
</gene>
<dbReference type="GeneID" id="73045436"/>
<protein>
    <submittedName>
        <fullName evidence="1">Glycosyltransferase family 4 protein</fullName>
        <ecNumber evidence="1">2.4.-.-</ecNumber>
    </submittedName>
</protein>
<organism evidence="1 2">
    <name type="scientific">Halorussus aquaticus</name>
    <dbReference type="NCBI Taxonomy" id="2953748"/>
    <lineage>
        <taxon>Archaea</taxon>
        <taxon>Methanobacteriati</taxon>
        <taxon>Methanobacteriota</taxon>
        <taxon>Stenosarchaea group</taxon>
        <taxon>Halobacteria</taxon>
        <taxon>Halobacteriales</taxon>
        <taxon>Haladaptataceae</taxon>
        <taxon>Halorussus</taxon>
    </lineage>
</organism>
<evidence type="ECO:0000313" key="2">
    <source>
        <dbReference type="Proteomes" id="UP001595945"/>
    </source>
</evidence>
<dbReference type="EC" id="2.4.-.-" evidence="1"/>
<dbReference type="Pfam" id="PF13692">
    <property type="entry name" value="Glyco_trans_1_4"/>
    <property type="match status" value="1"/>
</dbReference>
<dbReference type="EMBL" id="JBHSHT010000001">
    <property type="protein sequence ID" value="MFC4823511.1"/>
    <property type="molecule type" value="Genomic_DNA"/>
</dbReference>
<dbReference type="Gene3D" id="3.40.50.2000">
    <property type="entry name" value="Glycogen Phosphorylase B"/>
    <property type="match status" value="2"/>
</dbReference>
<name>A0ABD5PYE9_9EURY</name>
<accession>A0ABD5PYE9</accession>
<dbReference type="PANTHER" id="PTHR12526">
    <property type="entry name" value="GLYCOSYLTRANSFERASE"/>
    <property type="match status" value="1"/>
</dbReference>
<dbReference type="AlphaFoldDB" id="A0ABD5PYE9"/>
<dbReference type="PANTHER" id="PTHR12526:SF600">
    <property type="entry name" value="GLYCOSYL TRANSFERASE GROUP 1"/>
    <property type="match status" value="1"/>
</dbReference>